<dbReference type="Proteomes" id="UP000027238">
    <property type="component" value="Unassembled WGS sequence"/>
</dbReference>
<feature type="compositionally biased region" description="Basic and acidic residues" evidence="1">
    <location>
        <begin position="14"/>
        <end position="26"/>
    </location>
</feature>
<gene>
    <name evidence="2" type="ORF">CSUB01_07177</name>
</gene>
<reference evidence="3" key="1">
    <citation type="journal article" date="2014" name="Genome Announc.">
        <title>Draft genome sequence of Colletotrichum sublineola, a destructive pathogen of cultivated sorghum.</title>
        <authorList>
            <person name="Baroncelli R."/>
            <person name="Sanz-Martin J.M."/>
            <person name="Rech G.E."/>
            <person name="Sukno S.A."/>
            <person name="Thon M.R."/>
        </authorList>
    </citation>
    <scope>NUCLEOTIDE SEQUENCE [LARGE SCALE GENOMIC DNA]</scope>
    <source>
        <strain evidence="3">TX430BB</strain>
    </source>
</reference>
<evidence type="ECO:0000256" key="1">
    <source>
        <dbReference type="SAM" id="MobiDB-lite"/>
    </source>
</evidence>
<evidence type="ECO:0000313" key="3">
    <source>
        <dbReference type="Proteomes" id="UP000027238"/>
    </source>
</evidence>
<sequence length="149" mass="16340">MGKRTTAARSSYDGIKRERMAASEKKRREKLGAGFRGPQAKAVGLVWSGLPLWFGSWGSTKTSSLPSATNHAISFYAALVLRNHRTARVQPSVLPKNCRTPDRIRPNLQWLRRLGPACSKLEELLQPTIANIANSNDLSISNSPTAPTT</sequence>
<feature type="region of interest" description="Disordered" evidence="1">
    <location>
        <begin position="1"/>
        <end position="30"/>
    </location>
</feature>
<protein>
    <submittedName>
        <fullName evidence="2">Uncharacterized protein</fullName>
    </submittedName>
</protein>
<keyword evidence="3" id="KW-1185">Reference proteome</keyword>
<comment type="caution">
    <text evidence="2">The sequence shown here is derived from an EMBL/GenBank/DDBJ whole genome shotgun (WGS) entry which is preliminary data.</text>
</comment>
<dbReference type="HOGENOM" id="CLU_1749535_0_0_1"/>
<accession>A0A066XD36</accession>
<dbReference type="AlphaFoldDB" id="A0A066XD36"/>
<evidence type="ECO:0000313" key="2">
    <source>
        <dbReference type="EMBL" id="KDN66842.1"/>
    </source>
</evidence>
<name>A0A066XD36_COLSU</name>
<dbReference type="EMBL" id="JMSE01000885">
    <property type="protein sequence ID" value="KDN66842.1"/>
    <property type="molecule type" value="Genomic_DNA"/>
</dbReference>
<proteinExistence type="predicted"/>
<organism evidence="2 3">
    <name type="scientific">Colletotrichum sublineola</name>
    <name type="common">Sorghum anthracnose fungus</name>
    <dbReference type="NCBI Taxonomy" id="1173701"/>
    <lineage>
        <taxon>Eukaryota</taxon>
        <taxon>Fungi</taxon>
        <taxon>Dikarya</taxon>
        <taxon>Ascomycota</taxon>
        <taxon>Pezizomycotina</taxon>
        <taxon>Sordariomycetes</taxon>
        <taxon>Hypocreomycetidae</taxon>
        <taxon>Glomerellales</taxon>
        <taxon>Glomerellaceae</taxon>
        <taxon>Colletotrichum</taxon>
        <taxon>Colletotrichum graminicola species complex</taxon>
    </lineage>
</organism>